<dbReference type="InterPro" id="IPR036397">
    <property type="entry name" value="RNaseH_sf"/>
</dbReference>
<proteinExistence type="predicted"/>
<dbReference type="PANTHER" id="PTHR47331:SF1">
    <property type="entry name" value="GAG-LIKE PROTEIN"/>
    <property type="match status" value="1"/>
</dbReference>
<dbReference type="EMBL" id="BGPR01000096">
    <property type="protein sequence ID" value="GBL93708.1"/>
    <property type="molecule type" value="Genomic_DNA"/>
</dbReference>
<keyword evidence="2" id="KW-1185">Reference proteome</keyword>
<dbReference type="Proteomes" id="UP000499080">
    <property type="component" value="Unassembled WGS sequence"/>
</dbReference>
<evidence type="ECO:0008006" key="3">
    <source>
        <dbReference type="Google" id="ProtNLM"/>
    </source>
</evidence>
<organism evidence="1 2">
    <name type="scientific">Araneus ventricosus</name>
    <name type="common">Orbweaver spider</name>
    <name type="synonym">Epeira ventricosa</name>
    <dbReference type="NCBI Taxonomy" id="182803"/>
    <lineage>
        <taxon>Eukaryota</taxon>
        <taxon>Metazoa</taxon>
        <taxon>Ecdysozoa</taxon>
        <taxon>Arthropoda</taxon>
        <taxon>Chelicerata</taxon>
        <taxon>Arachnida</taxon>
        <taxon>Araneae</taxon>
        <taxon>Araneomorphae</taxon>
        <taxon>Entelegynae</taxon>
        <taxon>Araneoidea</taxon>
        <taxon>Araneidae</taxon>
        <taxon>Araneus</taxon>
    </lineage>
</organism>
<dbReference type="GO" id="GO:0003676">
    <property type="term" value="F:nucleic acid binding"/>
    <property type="evidence" value="ECO:0007669"/>
    <property type="project" value="InterPro"/>
</dbReference>
<dbReference type="PANTHER" id="PTHR47331">
    <property type="entry name" value="PHD-TYPE DOMAIN-CONTAINING PROTEIN"/>
    <property type="match status" value="1"/>
</dbReference>
<evidence type="ECO:0000313" key="1">
    <source>
        <dbReference type="EMBL" id="GBL93708.1"/>
    </source>
</evidence>
<evidence type="ECO:0000313" key="2">
    <source>
        <dbReference type="Proteomes" id="UP000499080"/>
    </source>
</evidence>
<accession>A0A4Y2BNR7</accession>
<comment type="caution">
    <text evidence="1">The sequence shown here is derived from an EMBL/GenBank/DDBJ whole genome shotgun (WGS) entry which is preliminary data.</text>
</comment>
<dbReference type="InterPro" id="IPR012337">
    <property type="entry name" value="RNaseH-like_sf"/>
</dbReference>
<dbReference type="Gene3D" id="3.30.420.10">
    <property type="entry name" value="Ribonuclease H-like superfamily/Ribonuclease H"/>
    <property type="match status" value="1"/>
</dbReference>
<dbReference type="AlphaFoldDB" id="A0A4Y2BNR7"/>
<dbReference type="SUPFAM" id="SSF53098">
    <property type="entry name" value="Ribonuclease H-like"/>
    <property type="match status" value="1"/>
</dbReference>
<gene>
    <name evidence="1" type="ORF">AVEN_166753_1</name>
</gene>
<name>A0A4Y2BNR7_ARAVE</name>
<sequence>MRLPAFCRVASHRVRDAATFEIVGVDLAVPLYLRNGPKAYIVLYTCTVYRAIHLELITSLATEVFFQSLRRFIARRGRPSTVYSDNGRNFKGIREISSCTGLGRHLFKSCRRKNSMEV</sequence>
<reference evidence="1 2" key="1">
    <citation type="journal article" date="2019" name="Sci. Rep.">
        <title>Orb-weaving spider Araneus ventricosus genome elucidates the spidroin gene catalogue.</title>
        <authorList>
            <person name="Kono N."/>
            <person name="Nakamura H."/>
            <person name="Ohtoshi R."/>
            <person name="Moran D.A.P."/>
            <person name="Shinohara A."/>
            <person name="Yoshida Y."/>
            <person name="Fujiwara M."/>
            <person name="Mori M."/>
            <person name="Tomita M."/>
            <person name="Arakawa K."/>
        </authorList>
    </citation>
    <scope>NUCLEOTIDE SEQUENCE [LARGE SCALE GENOMIC DNA]</scope>
</reference>
<dbReference type="OrthoDB" id="6434541at2759"/>
<protein>
    <recommendedName>
        <fullName evidence="3">Integrase catalytic domain-containing protein</fullName>
    </recommendedName>
</protein>